<dbReference type="AlphaFoldDB" id="A0A161PG56"/>
<keyword evidence="5" id="KW-1185">Reference proteome</keyword>
<accession>A0A161PG56</accession>
<sequence length="265" mass="30447">MNKEYSQYISGILYMGFFLLFLALFLHGSIDYYIAPNMQKFVLFAMLVFFVLGITQMWKSSAKKKSDCEKGCSHHRKNSSSFIFIFLVIIIGFILPDYIMTEKMAHLKGVQYTFSLSEQSLSHNQSAYDRHFDIVENNLKSVNNAWQVEDADFLEALGLIHYRIDQYIGEEMIWTGFVYRDPKLEESDFALSRFSFSCCVADSIGYGLIVESTVEKEIPSDWVRIKGVIQEKEINGEIIPSLKLLSYESIDAPPTAYVTPTIFSQ</sequence>
<reference evidence="4" key="1">
    <citation type="submission" date="2016-02" db="EMBL/GenBank/DDBJ databases">
        <title>Genome sequence of Bacillus trypoxylicola KCTC 13244(T).</title>
        <authorList>
            <person name="Jeong H."/>
            <person name="Park S.-H."/>
            <person name="Choi S.-K."/>
        </authorList>
    </citation>
    <scope>NUCLEOTIDE SEQUENCE [LARGE SCALE GENOMIC DNA]</scope>
    <source>
        <strain evidence="4">KCTC 13244</strain>
    </source>
</reference>
<proteinExistence type="predicted"/>
<feature type="transmembrane region" description="Helical" evidence="1">
    <location>
        <begin position="41"/>
        <end position="58"/>
    </location>
</feature>
<evidence type="ECO:0000313" key="5">
    <source>
        <dbReference type="Proteomes" id="UP000075806"/>
    </source>
</evidence>
<dbReference type="Pfam" id="PF21537">
    <property type="entry name" value="DUF1980_C"/>
    <property type="match status" value="1"/>
</dbReference>
<evidence type="ECO:0000259" key="3">
    <source>
        <dbReference type="Pfam" id="PF21537"/>
    </source>
</evidence>
<feature type="transmembrane region" description="Helical" evidence="1">
    <location>
        <begin position="79"/>
        <end position="99"/>
    </location>
</feature>
<comment type="caution">
    <text evidence="4">The sequence shown here is derived from an EMBL/GenBank/DDBJ whole genome shotgun (WGS) entry which is preliminary data.</text>
</comment>
<gene>
    <name evidence="4" type="ORF">AZF04_10855</name>
</gene>
<dbReference type="STRING" id="519424.AZF04_10855"/>
<dbReference type="InterPro" id="IPR048493">
    <property type="entry name" value="DUF1980_N"/>
</dbReference>
<dbReference type="PANTHER" id="PTHR40047:SF1">
    <property type="entry name" value="UPF0703 PROTEIN YCGQ"/>
    <property type="match status" value="1"/>
</dbReference>
<dbReference type="OrthoDB" id="9770408at2"/>
<keyword evidence="1" id="KW-1133">Transmembrane helix</keyword>
<dbReference type="EMBL" id="LTAO01000036">
    <property type="protein sequence ID" value="KYG27682.1"/>
    <property type="molecule type" value="Genomic_DNA"/>
</dbReference>
<name>A0A161PG56_9BACI</name>
<evidence type="ECO:0000256" key="1">
    <source>
        <dbReference type="SAM" id="Phobius"/>
    </source>
</evidence>
<dbReference type="InterPro" id="IPR048447">
    <property type="entry name" value="DUF1980_C"/>
</dbReference>
<keyword evidence="1" id="KW-0812">Transmembrane</keyword>
<feature type="domain" description="DUF1980" evidence="2">
    <location>
        <begin position="11"/>
        <end position="111"/>
    </location>
</feature>
<evidence type="ECO:0000259" key="2">
    <source>
        <dbReference type="Pfam" id="PF09323"/>
    </source>
</evidence>
<dbReference type="InterPro" id="IPR052955">
    <property type="entry name" value="UPF0703_membrane_permease"/>
</dbReference>
<dbReference type="NCBIfam" id="TIGR03943">
    <property type="entry name" value="TIGR03943 family putative permease subunit"/>
    <property type="match status" value="1"/>
</dbReference>
<dbReference type="Proteomes" id="UP000075806">
    <property type="component" value="Unassembled WGS sequence"/>
</dbReference>
<evidence type="ECO:0008006" key="6">
    <source>
        <dbReference type="Google" id="ProtNLM"/>
    </source>
</evidence>
<dbReference type="Pfam" id="PF09323">
    <property type="entry name" value="DUF1980"/>
    <property type="match status" value="1"/>
</dbReference>
<organism evidence="4 5">
    <name type="scientific">Alkalihalobacillus trypoxylicola</name>
    <dbReference type="NCBI Taxonomy" id="519424"/>
    <lineage>
        <taxon>Bacteria</taxon>
        <taxon>Bacillati</taxon>
        <taxon>Bacillota</taxon>
        <taxon>Bacilli</taxon>
        <taxon>Bacillales</taxon>
        <taxon>Bacillaceae</taxon>
        <taxon>Alkalihalobacillus</taxon>
    </lineage>
</organism>
<protein>
    <recommendedName>
        <fullName evidence="6">TIGR03943 family protein</fullName>
    </recommendedName>
</protein>
<evidence type="ECO:0000313" key="4">
    <source>
        <dbReference type="EMBL" id="KYG27682.1"/>
    </source>
</evidence>
<feature type="domain" description="DUF1980" evidence="3">
    <location>
        <begin position="126"/>
        <end position="258"/>
    </location>
</feature>
<feature type="transmembrane region" description="Helical" evidence="1">
    <location>
        <begin position="12"/>
        <end position="35"/>
    </location>
</feature>
<dbReference type="PANTHER" id="PTHR40047">
    <property type="entry name" value="UPF0703 PROTEIN YCGQ"/>
    <property type="match status" value="1"/>
</dbReference>
<dbReference type="RefSeq" id="WP_061949811.1">
    <property type="nucleotide sequence ID" value="NZ_LTAO01000036.1"/>
</dbReference>
<dbReference type="InterPro" id="IPR015402">
    <property type="entry name" value="DUF1980"/>
</dbReference>
<keyword evidence="1" id="KW-0472">Membrane</keyword>